<sequence length="60" mass="6721">MLERFLLASTVTWLLYISLQLGQSPMTPNTMNQTATHVPVEQSETPSHDPNFGDFTVAQK</sequence>
<dbReference type="AlphaFoldDB" id="A3IRG1"/>
<dbReference type="OrthoDB" id="427544at2"/>
<evidence type="ECO:0000313" key="2">
    <source>
        <dbReference type="EMBL" id="EAZ90963.1"/>
    </source>
</evidence>
<proteinExistence type="predicted"/>
<dbReference type="EMBL" id="AAXW01000018">
    <property type="protein sequence ID" value="EAZ90963.1"/>
    <property type="molecule type" value="Genomic_DNA"/>
</dbReference>
<dbReference type="RefSeq" id="WP_008275968.1">
    <property type="nucleotide sequence ID" value="NZ_AAXW01000018.1"/>
</dbReference>
<dbReference type="eggNOG" id="ENOG50303Z5">
    <property type="taxonomic scope" value="Bacteria"/>
</dbReference>
<protein>
    <submittedName>
        <fullName evidence="2">Uncharacterized protein</fullName>
    </submittedName>
</protein>
<organism evidence="2 3">
    <name type="scientific">Crocosphaera chwakensis CCY0110</name>
    <dbReference type="NCBI Taxonomy" id="391612"/>
    <lineage>
        <taxon>Bacteria</taxon>
        <taxon>Bacillati</taxon>
        <taxon>Cyanobacteriota</taxon>
        <taxon>Cyanophyceae</taxon>
        <taxon>Oscillatoriophycideae</taxon>
        <taxon>Chroococcales</taxon>
        <taxon>Aphanothecaceae</taxon>
        <taxon>Crocosphaera</taxon>
        <taxon>Crocosphaera chwakensis</taxon>
    </lineage>
</organism>
<comment type="caution">
    <text evidence="2">The sequence shown here is derived from an EMBL/GenBank/DDBJ whole genome shotgun (WGS) entry which is preliminary data.</text>
</comment>
<evidence type="ECO:0000256" key="1">
    <source>
        <dbReference type="SAM" id="MobiDB-lite"/>
    </source>
</evidence>
<gene>
    <name evidence="2" type="ORF">CY0110_21285</name>
</gene>
<reference evidence="2 3" key="1">
    <citation type="submission" date="2007-03" db="EMBL/GenBank/DDBJ databases">
        <authorList>
            <person name="Stal L."/>
            <person name="Ferriera S."/>
            <person name="Johnson J."/>
            <person name="Kravitz S."/>
            <person name="Beeson K."/>
            <person name="Sutton G."/>
            <person name="Rogers Y.-H."/>
            <person name="Friedman R."/>
            <person name="Frazier M."/>
            <person name="Venter J.C."/>
        </authorList>
    </citation>
    <scope>NUCLEOTIDE SEQUENCE [LARGE SCALE GENOMIC DNA]</scope>
    <source>
        <strain evidence="2 3">CCY0110</strain>
    </source>
</reference>
<dbReference type="Proteomes" id="UP000003781">
    <property type="component" value="Unassembled WGS sequence"/>
</dbReference>
<feature type="region of interest" description="Disordered" evidence="1">
    <location>
        <begin position="28"/>
        <end position="60"/>
    </location>
</feature>
<evidence type="ECO:0000313" key="3">
    <source>
        <dbReference type="Proteomes" id="UP000003781"/>
    </source>
</evidence>
<name>A3IRG1_9CHRO</name>
<accession>A3IRG1</accession>
<keyword evidence="3" id="KW-1185">Reference proteome</keyword>